<dbReference type="InterPro" id="IPR036291">
    <property type="entry name" value="NAD(P)-bd_dom_sf"/>
</dbReference>
<dbReference type="GO" id="GO:0016491">
    <property type="term" value="F:oxidoreductase activity"/>
    <property type="evidence" value="ECO:0007669"/>
    <property type="project" value="UniProtKB-KW"/>
</dbReference>
<dbReference type="KEGG" id="aagg:ETAA8_15630"/>
<evidence type="ECO:0000313" key="4">
    <source>
        <dbReference type="EMBL" id="QDU26485.1"/>
    </source>
</evidence>
<dbReference type="Gene3D" id="3.40.50.720">
    <property type="entry name" value="NAD(P)-binding Rossmann-like Domain"/>
    <property type="match status" value="1"/>
</dbReference>
<keyword evidence="5" id="KW-1185">Reference proteome</keyword>
<dbReference type="InterPro" id="IPR037089">
    <property type="entry name" value="Methyl-teptahyd_DH_N_sf"/>
</dbReference>
<evidence type="ECO:0000256" key="2">
    <source>
        <dbReference type="SAM" id="Coils"/>
    </source>
</evidence>
<dbReference type="InterPro" id="IPR046346">
    <property type="entry name" value="Aminoacid_DH-like_N_sf"/>
</dbReference>
<feature type="coiled-coil region" evidence="2">
    <location>
        <begin position="146"/>
        <end position="173"/>
    </location>
</feature>
<evidence type="ECO:0000313" key="5">
    <source>
        <dbReference type="Proteomes" id="UP000315017"/>
    </source>
</evidence>
<accession>A0A517Y8G1</accession>
<dbReference type="InterPro" id="IPR015259">
    <property type="entry name" value="Methyl-teptahyd_DH_N"/>
</dbReference>
<dbReference type="Gene3D" id="3.40.50.10280">
    <property type="entry name" value="Methylene-tetrahydromethanopterin dehydrogenase, N-terminal domain"/>
    <property type="match status" value="1"/>
</dbReference>
<keyword evidence="2" id="KW-0175">Coiled coil</keyword>
<dbReference type="AlphaFoldDB" id="A0A517Y8G1"/>
<dbReference type="EMBL" id="CP036274">
    <property type="protein sequence ID" value="QDU26485.1"/>
    <property type="molecule type" value="Genomic_DNA"/>
</dbReference>
<gene>
    <name evidence="4" type="primary">mtdA</name>
    <name evidence="4" type="ORF">ETAA8_15630</name>
</gene>
<dbReference type="SUPFAM" id="SSF51735">
    <property type="entry name" value="NAD(P)-binding Rossmann-fold domains"/>
    <property type="match status" value="1"/>
</dbReference>
<dbReference type="OrthoDB" id="6180at2"/>
<evidence type="ECO:0000259" key="3">
    <source>
        <dbReference type="Pfam" id="PF09176"/>
    </source>
</evidence>
<dbReference type="SUPFAM" id="SSF53223">
    <property type="entry name" value="Aminoacid dehydrogenase-like, N-terminal domain"/>
    <property type="match status" value="1"/>
</dbReference>
<keyword evidence="1" id="KW-0560">Oxidoreductase</keyword>
<protein>
    <submittedName>
        <fullName evidence="4">Bifunctional protein MdtA</fullName>
    </submittedName>
</protein>
<feature type="domain" description="Methylene-tetrahydromethanopterin dehydrogenase N-terminal" evidence="3">
    <location>
        <begin position="18"/>
        <end position="98"/>
    </location>
</feature>
<reference evidence="4 5" key="1">
    <citation type="submission" date="2019-02" db="EMBL/GenBank/DDBJ databases">
        <title>Deep-cultivation of Planctomycetes and their phenomic and genomic characterization uncovers novel biology.</title>
        <authorList>
            <person name="Wiegand S."/>
            <person name="Jogler M."/>
            <person name="Boedeker C."/>
            <person name="Pinto D."/>
            <person name="Vollmers J."/>
            <person name="Rivas-Marin E."/>
            <person name="Kohn T."/>
            <person name="Peeters S.H."/>
            <person name="Heuer A."/>
            <person name="Rast P."/>
            <person name="Oberbeckmann S."/>
            <person name="Bunk B."/>
            <person name="Jeske O."/>
            <person name="Meyerdierks A."/>
            <person name="Storesund J.E."/>
            <person name="Kallscheuer N."/>
            <person name="Luecker S."/>
            <person name="Lage O.M."/>
            <person name="Pohl T."/>
            <person name="Merkel B.J."/>
            <person name="Hornburger P."/>
            <person name="Mueller R.-W."/>
            <person name="Bruemmer F."/>
            <person name="Labrenz M."/>
            <person name="Spormann A.M."/>
            <person name="Op den Camp H."/>
            <person name="Overmann J."/>
            <person name="Amann R."/>
            <person name="Jetten M.S.M."/>
            <person name="Mascher T."/>
            <person name="Medema M.H."/>
            <person name="Devos D.P."/>
            <person name="Kaster A.-K."/>
            <person name="Ovreas L."/>
            <person name="Rohde M."/>
            <person name="Galperin M.Y."/>
            <person name="Jogler C."/>
        </authorList>
    </citation>
    <scope>NUCLEOTIDE SEQUENCE [LARGE SCALE GENOMIC DNA]</scope>
    <source>
        <strain evidence="4 5">ETA_A8</strain>
    </source>
</reference>
<dbReference type="RefSeq" id="WP_145087115.1">
    <property type="nucleotide sequence ID" value="NZ_CP036274.1"/>
</dbReference>
<dbReference type="Pfam" id="PF09176">
    <property type="entry name" value="Mpt_N"/>
    <property type="match status" value="1"/>
</dbReference>
<sequence length="290" mass="30050">MSKPKILIQFDSDAHASVFDAVVAVDSGIDHLLQYGSIEPAQVRDLVHGAMFTRGPQDLHQTAIFIGGSNVSQGEELLRHVKKCFFGPMRVSVLLDANGANTTAAAAVIAASRHLKLSETTATVLAATGPVGQRVARLLAGLGATVKLGSRSLERAEEAVKTLQERLPTAKLAALQTANATEIAEALEGSQLVIAAGAAGIELLPAEVRATAGALQVAIDLNAVPPVGIAGIEAGDKAKERGGQICYGALGVGGTKMKIHRAALQKLFTANNFALDAEEVLQIGQELETA</sequence>
<evidence type="ECO:0000256" key="1">
    <source>
        <dbReference type="ARBA" id="ARBA00023002"/>
    </source>
</evidence>
<proteinExistence type="predicted"/>
<name>A0A517Y8G1_9BACT</name>
<dbReference type="Proteomes" id="UP000315017">
    <property type="component" value="Chromosome"/>
</dbReference>
<organism evidence="4 5">
    <name type="scientific">Anatilimnocola aggregata</name>
    <dbReference type="NCBI Taxonomy" id="2528021"/>
    <lineage>
        <taxon>Bacteria</taxon>
        <taxon>Pseudomonadati</taxon>
        <taxon>Planctomycetota</taxon>
        <taxon>Planctomycetia</taxon>
        <taxon>Pirellulales</taxon>
        <taxon>Pirellulaceae</taxon>
        <taxon>Anatilimnocola</taxon>
    </lineage>
</organism>